<dbReference type="InterPro" id="IPR039001">
    <property type="entry name" value="Pal"/>
</dbReference>
<evidence type="ECO:0000256" key="6">
    <source>
        <dbReference type="ARBA" id="ARBA00023288"/>
    </source>
</evidence>
<keyword evidence="3 8" id="KW-0472">Membrane</keyword>
<dbReference type="PRINTS" id="PR01021">
    <property type="entry name" value="OMPADOMAIN"/>
</dbReference>
<dbReference type="HAMAP" id="MF_02204">
    <property type="entry name" value="Pal"/>
    <property type="match status" value="1"/>
</dbReference>
<dbReference type="GO" id="GO:0009279">
    <property type="term" value="C:cell outer membrane"/>
    <property type="evidence" value="ECO:0007669"/>
    <property type="project" value="UniProtKB-SubCell"/>
</dbReference>
<feature type="chain" id="PRO_5016270079" description="Peptidoglycan-associated lipoprotein" evidence="9">
    <location>
        <begin position="19"/>
        <end position="178"/>
    </location>
</feature>
<keyword evidence="7 8" id="KW-0131">Cell cycle</keyword>
<evidence type="ECO:0000256" key="9">
    <source>
        <dbReference type="SAM" id="SignalP"/>
    </source>
</evidence>
<keyword evidence="1 8" id="KW-0132">Cell division</keyword>
<name>A0A317MUS5_9GAMM</name>
<dbReference type="PANTHER" id="PTHR30329">
    <property type="entry name" value="STATOR ELEMENT OF FLAGELLAR MOTOR COMPLEX"/>
    <property type="match status" value="1"/>
</dbReference>
<evidence type="ECO:0000256" key="3">
    <source>
        <dbReference type="ARBA" id="ARBA00023136"/>
    </source>
</evidence>
<keyword evidence="4 8" id="KW-0564">Palmitate</keyword>
<comment type="similarity">
    <text evidence="8">Belongs to the Pal lipoprotein family.</text>
</comment>
<dbReference type="PROSITE" id="PS51123">
    <property type="entry name" value="OMPA_2"/>
    <property type="match status" value="1"/>
</dbReference>
<dbReference type="OrthoDB" id="9809164at2"/>
<comment type="subcellular location">
    <subcellularLocation>
        <location evidence="8">Cell outer membrane</location>
        <topology evidence="8">Lipid-anchor</topology>
    </subcellularLocation>
</comment>
<feature type="domain" description="OmpA-like" evidence="10">
    <location>
        <begin position="65"/>
        <end position="178"/>
    </location>
</feature>
<dbReference type="SUPFAM" id="SSF103088">
    <property type="entry name" value="OmpA-like"/>
    <property type="match status" value="1"/>
</dbReference>
<organism evidence="11 12">
    <name type="scientific">Plasticicumulans acidivorans</name>
    <dbReference type="NCBI Taxonomy" id="886464"/>
    <lineage>
        <taxon>Bacteria</taxon>
        <taxon>Pseudomonadati</taxon>
        <taxon>Pseudomonadota</taxon>
        <taxon>Gammaproteobacteria</taxon>
        <taxon>Candidatus Competibacteraceae</taxon>
        <taxon>Plasticicumulans</taxon>
    </lineage>
</organism>
<gene>
    <name evidence="8" type="primary">pal</name>
    <name evidence="11" type="ORF">C7443_107164</name>
</gene>
<comment type="function">
    <text evidence="8">Part of the Tol-Pal system, which plays a role in outer membrane invagination during cell division and is important for maintaining outer membrane integrity.</text>
</comment>
<dbReference type="Gene3D" id="3.30.1330.60">
    <property type="entry name" value="OmpA-like domain"/>
    <property type="match status" value="1"/>
</dbReference>
<evidence type="ECO:0000256" key="5">
    <source>
        <dbReference type="ARBA" id="ARBA00023237"/>
    </source>
</evidence>
<feature type="signal peptide" evidence="9">
    <location>
        <begin position="1"/>
        <end position="18"/>
    </location>
</feature>
<dbReference type="Pfam" id="PF00691">
    <property type="entry name" value="OmpA"/>
    <property type="match status" value="1"/>
</dbReference>
<keyword evidence="2 8" id="KW-0732">Signal</keyword>
<dbReference type="InterPro" id="IPR036737">
    <property type="entry name" value="OmpA-like_sf"/>
</dbReference>
<dbReference type="InterPro" id="IPR050330">
    <property type="entry name" value="Bact_OuterMem_StrucFunc"/>
</dbReference>
<dbReference type="PANTHER" id="PTHR30329:SF21">
    <property type="entry name" value="LIPOPROTEIN YIAD-RELATED"/>
    <property type="match status" value="1"/>
</dbReference>
<keyword evidence="6 8" id="KW-0449">Lipoprotein</keyword>
<protein>
    <recommendedName>
        <fullName evidence="8">Peptidoglycan-associated lipoprotein</fullName>
        <shortName evidence="8">PAL</shortName>
    </recommendedName>
</protein>
<comment type="subunit">
    <text evidence="8">The Tol-Pal system is composed of five core proteins: the inner membrane proteins TolA, TolQ and TolR, the periplasmic protein TolB and the outer membrane protein Pal. They form a network linking the inner and outer membranes and the peptidoglycan layer.</text>
</comment>
<comment type="caution">
    <text evidence="11">The sequence shown here is derived from an EMBL/GenBank/DDBJ whole genome shotgun (WGS) entry which is preliminary data.</text>
</comment>
<evidence type="ECO:0000313" key="11">
    <source>
        <dbReference type="EMBL" id="PWV60590.1"/>
    </source>
</evidence>
<keyword evidence="12" id="KW-1185">Reference proteome</keyword>
<evidence type="ECO:0000256" key="8">
    <source>
        <dbReference type="HAMAP-Rule" id="MF_02204"/>
    </source>
</evidence>
<accession>A0A317MUS5</accession>
<evidence type="ECO:0000256" key="4">
    <source>
        <dbReference type="ARBA" id="ARBA00023139"/>
    </source>
</evidence>
<evidence type="ECO:0000256" key="1">
    <source>
        <dbReference type="ARBA" id="ARBA00022618"/>
    </source>
</evidence>
<keyword evidence="5 8" id="KW-0998">Cell outer membrane</keyword>
<sequence>MNAFLKNLLLASSLVALAACSSTGTTSGDGTGADGTGGAYGASGYGAGRGGAYGAGGAGAGNYVGGPEATQEQRVVYFDYDSAEIRADSQPIIAAHAHYLMQTGGAAAILEGHTDERGTREYNIALGERRSNAVRRAMEALGVNPRQLRTVSYGEERPAVSGHDESAYAQNRRVEIAY</sequence>
<dbReference type="CDD" id="cd07185">
    <property type="entry name" value="OmpA_C-like"/>
    <property type="match status" value="1"/>
</dbReference>
<dbReference type="GO" id="GO:0051301">
    <property type="term" value="P:cell division"/>
    <property type="evidence" value="ECO:0007669"/>
    <property type="project" value="UniProtKB-UniRule"/>
</dbReference>
<proteinExistence type="inferred from homology"/>
<dbReference type="AlphaFoldDB" id="A0A317MUS5"/>
<evidence type="ECO:0000313" key="12">
    <source>
        <dbReference type="Proteomes" id="UP000246569"/>
    </source>
</evidence>
<evidence type="ECO:0000256" key="7">
    <source>
        <dbReference type="ARBA" id="ARBA00023306"/>
    </source>
</evidence>
<dbReference type="RefSeq" id="WP_110019070.1">
    <property type="nucleotide sequence ID" value="NZ_QGTJ01000007.1"/>
</dbReference>
<evidence type="ECO:0000256" key="2">
    <source>
        <dbReference type="ARBA" id="ARBA00022729"/>
    </source>
</evidence>
<dbReference type="EMBL" id="QGTJ01000007">
    <property type="protein sequence ID" value="PWV60590.1"/>
    <property type="molecule type" value="Genomic_DNA"/>
</dbReference>
<dbReference type="InterPro" id="IPR006664">
    <property type="entry name" value="OMP_bac"/>
</dbReference>
<dbReference type="InterPro" id="IPR006665">
    <property type="entry name" value="OmpA-like"/>
</dbReference>
<dbReference type="Proteomes" id="UP000246569">
    <property type="component" value="Unassembled WGS sequence"/>
</dbReference>
<dbReference type="InterPro" id="IPR014169">
    <property type="entry name" value="Pal_lipo_C"/>
</dbReference>
<reference evidence="11 12" key="1">
    <citation type="submission" date="2018-05" db="EMBL/GenBank/DDBJ databases">
        <title>Genomic Encyclopedia of Type Strains, Phase IV (KMG-IV): sequencing the most valuable type-strain genomes for metagenomic binning, comparative biology and taxonomic classification.</title>
        <authorList>
            <person name="Goeker M."/>
        </authorList>
    </citation>
    <scope>NUCLEOTIDE SEQUENCE [LARGE SCALE GENOMIC DNA]</scope>
    <source>
        <strain evidence="11 12">DSM 23606</strain>
    </source>
</reference>
<evidence type="ECO:0000259" key="10">
    <source>
        <dbReference type="PROSITE" id="PS51123"/>
    </source>
</evidence>
<dbReference type="NCBIfam" id="TIGR02802">
    <property type="entry name" value="Pal_lipo"/>
    <property type="match status" value="1"/>
</dbReference>
<dbReference type="PROSITE" id="PS51257">
    <property type="entry name" value="PROKAR_LIPOPROTEIN"/>
    <property type="match status" value="1"/>
</dbReference>